<dbReference type="EMBL" id="BTPU01000035">
    <property type="protein sequence ID" value="GMQ63085.1"/>
    <property type="molecule type" value="Genomic_DNA"/>
</dbReference>
<keyword evidence="2" id="KW-1185">Reference proteome</keyword>
<proteinExistence type="predicted"/>
<sequence length="200" mass="21307">MGKKGYRIIICCLLLIVTGLLYTSTKASSVDPGTIQDPLVTKSYVDEKIAEISNNQGNSSGNNQNTNTDIDYAKIYSEVSKYIDGKLEGVGNNTATAKFEIIELDAGQKLICKDSSEVILRAGSATIIGNETGDGISDITIGIDLAMGVVVPKNHLLIVPRDDGRGLQIVTKAYVMVKGEYSVEDEVASEEGVEPNSGES</sequence>
<reference evidence="1" key="1">
    <citation type="submission" date="2023-09" db="EMBL/GenBank/DDBJ databases">
        <title>Vallitalea sediminicola and Vallitalea maricola sp. nov., anaerobic bacteria isolated from marine sediment.</title>
        <authorList>
            <person name="Hirano S."/>
            <person name="Maeda A."/>
            <person name="Terahara T."/>
            <person name="Mori K."/>
            <person name="Hamada M."/>
            <person name="Matsumoto R."/>
            <person name="Kobayashi T."/>
        </authorList>
    </citation>
    <scope>NUCLEOTIDE SEQUENCE</scope>
    <source>
        <strain evidence="1">AN17-2</strain>
    </source>
</reference>
<evidence type="ECO:0000313" key="1">
    <source>
        <dbReference type="EMBL" id="GMQ63085.1"/>
    </source>
</evidence>
<dbReference type="Proteomes" id="UP001374599">
    <property type="component" value="Unassembled WGS sequence"/>
</dbReference>
<protein>
    <submittedName>
        <fullName evidence="1">Uncharacterized protein</fullName>
    </submittedName>
</protein>
<accession>A0ACB5UKE9</accession>
<comment type="caution">
    <text evidence="1">The sequence shown here is derived from an EMBL/GenBank/DDBJ whole genome shotgun (WGS) entry which is preliminary data.</text>
</comment>
<gene>
    <name evidence="1" type="ORF">AN2V17_23180</name>
</gene>
<name>A0ACB5UKE9_9FIRM</name>
<organism evidence="1 2">
    <name type="scientific">Vallitalea maricola</name>
    <dbReference type="NCBI Taxonomy" id="3074433"/>
    <lineage>
        <taxon>Bacteria</taxon>
        <taxon>Bacillati</taxon>
        <taxon>Bacillota</taxon>
        <taxon>Clostridia</taxon>
        <taxon>Lachnospirales</taxon>
        <taxon>Vallitaleaceae</taxon>
        <taxon>Vallitalea</taxon>
    </lineage>
</organism>
<evidence type="ECO:0000313" key="2">
    <source>
        <dbReference type="Proteomes" id="UP001374599"/>
    </source>
</evidence>